<evidence type="ECO:0000256" key="3">
    <source>
        <dbReference type="RuleBase" id="RU363013"/>
    </source>
</evidence>
<reference evidence="4 5" key="1">
    <citation type="journal article" date="2016" name="Nat. Commun.">
        <title>Thousands of microbial genomes shed light on interconnected biogeochemical processes in an aquifer system.</title>
        <authorList>
            <person name="Anantharaman K."/>
            <person name="Brown C.T."/>
            <person name="Hug L.A."/>
            <person name="Sharon I."/>
            <person name="Castelle C.J."/>
            <person name="Probst A.J."/>
            <person name="Thomas B.C."/>
            <person name="Singh A."/>
            <person name="Wilkins M.J."/>
            <person name="Karaoz U."/>
            <person name="Brodie E.L."/>
            <person name="Williams K.H."/>
            <person name="Hubbard S.S."/>
            <person name="Banfield J.F."/>
        </authorList>
    </citation>
    <scope>NUCLEOTIDE SEQUENCE [LARGE SCALE GENOMIC DNA]</scope>
</reference>
<dbReference type="GO" id="GO:0006096">
    <property type="term" value="P:glycolytic process"/>
    <property type="evidence" value="ECO:0007669"/>
    <property type="project" value="UniProtKB-UniPathway"/>
</dbReference>
<comment type="pathway">
    <text evidence="3">Carbohydrate degradation; glycolysis; D-glyceraldehyde 3-phosphate from glycerone phosphate: step 1/1.</text>
</comment>
<dbReference type="GO" id="GO:0046166">
    <property type="term" value="P:glyceraldehyde-3-phosphate biosynthetic process"/>
    <property type="evidence" value="ECO:0007669"/>
    <property type="project" value="TreeGrafter"/>
</dbReference>
<dbReference type="PANTHER" id="PTHR21139:SF42">
    <property type="entry name" value="TRIOSEPHOSPHATE ISOMERASE"/>
    <property type="match status" value="1"/>
</dbReference>
<comment type="pathway">
    <text evidence="3">Carbohydrate biosynthesis; gluconeogenesis.</text>
</comment>
<accession>A0A1F4ULS0</accession>
<keyword evidence="3" id="KW-0324">Glycolysis</keyword>
<dbReference type="InterPro" id="IPR013785">
    <property type="entry name" value="Aldolase_TIM"/>
</dbReference>
<keyword evidence="3" id="KW-0963">Cytoplasm</keyword>
<dbReference type="PROSITE" id="PS51440">
    <property type="entry name" value="TIM_2"/>
    <property type="match status" value="1"/>
</dbReference>
<name>A0A1F4ULS0_UNCKA</name>
<comment type="similarity">
    <text evidence="1 3">Belongs to the triosephosphate isomerase family.</text>
</comment>
<comment type="subunit">
    <text evidence="3">Homodimer.</text>
</comment>
<comment type="subcellular location">
    <subcellularLocation>
        <location evidence="3">Cytoplasm</location>
    </subcellularLocation>
</comment>
<dbReference type="InterPro" id="IPR000652">
    <property type="entry name" value="Triosephosphate_isomerase"/>
</dbReference>
<dbReference type="SUPFAM" id="SSF51351">
    <property type="entry name" value="Triosephosphate isomerase (TIM)"/>
    <property type="match status" value="1"/>
</dbReference>
<sequence>MKYIIANWKMNMNLTETKKWLFDFKNIIEEKTFKNKIVLAPPSVYLEEVSNFCKINNLFCSSQDVSLYEKGAHTGEVGIFELKDYCSFSIVGHSERKEPREIVIKKTLICLEHKVTPFVCFINKLDFAAEASKEKIMCWEDPSNISKNGIYQKTSIEDIAKMMGDLKQIKKDTVILYGGSVN</sequence>
<dbReference type="UniPathway" id="UPA00138"/>
<dbReference type="GO" id="GO:0006094">
    <property type="term" value="P:gluconeogenesis"/>
    <property type="evidence" value="ECO:0007669"/>
    <property type="project" value="UniProtKB-UniPathway"/>
</dbReference>
<dbReference type="CDD" id="cd00311">
    <property type="entry name" value="TIM"/>
    <property type="match status" value="1"/>
</dbReference>
<evidence type="ECO:0000256" key="1">
    <source>
        <dbReference type="ARBA" id="ARBA00007422"/>
    </source>
</evidence>
<dbReference type="GO" id="GO:0005829">
    <property type="term" value="C:cytosol"/>
    <property type="evidence" value="ECO:0007669"/>
    <property type="project" value="TreeGrafter"/>
</dbReference>
<dbReference type="EC" id="5.3.1.1" evidence="3"/>
<comment type="caution">
    <text evidence="4">The sequence shown here is derived from an EMBL/GenBank/DDBJ whole genome shotgun (WGS) entry which is preliminary data.</text>
</comment>
<dbReference type="AlphaFoldDB" id="A0A1F4ULS0"/>
<dbReference type="Proteomes" id="UP000178615">
    <property type="component" value="Unassembled WGS sequence"/>
</dbReference>
<dbReference type="GO" id="GO:0019563">
    <property type="term" value="P:glycerol catabolic process"/>
    <property type="evidence" value="ECO:0007669"/>
    <property type="project" value="TreeGrafter"/>
</dbReference>
<dbReference type="UniPathway" id="UPA00109">
    <property type="reaction ID" value="UER00189"/>
</dbReference>
<dbReference type="GO" id="GO:0004807">
    <property type="term" value="F:triose-phosphate isomerase activity"/>
    <property type="evidence" value="ECO:0007669"/>
    <property type="project" value="UniProtKB-EC"/>
</dbReference>
<dbReference type="PANTHER" id="PTHR21139">
    <property type="entry name" value="TRIOSEPHOSPHATE ISOMERASE"/>
    <property type="match status" value="1"/>
</dbReference>
<protein>
    <recommendedName>
        <fullName evidence="3">Triosephosphate isomerase</fullName>
        <ecNumber evidence="3">5.3.1.1</ecNumber>
    </recommendedName>
</protein>
<dbReference type="InterPro" id="IPR035990">
    <property type="entry name" value="TIM_sf"/>
</dbReference>
<dbReference type="Pfam" id="PF00121">
    <property type="entry name" value="TIM"/>
    <property type="match status" value="1"/>
</dbReference>
<evidence type="ECO:0000256" key="2">
    <source>
        <dbReference type="ARBA" id="ARBA00023235"/>
    </source>
</evidence>
<organism evidence="4 5">
    <name type="scientific">candidate division WWE3 bacterium RBG_19FT_COMBO_34_6</name>
    <dbReference type="NCBI Taxonomy" id="1802612"/>
    <lineage>
        <taxon>Bacteria</taxon>
        <taxon>Katanobacteria</taxon>
    </lineage>
</organism>
<evidence type="ECO:0000313" key="5">
    <source>
        <dbReference type="Proteomes" id="UP000178615"/>
    </source>
</evidence>
<keyword evidence="3" id="KW-0312">Gluconeogenesis</keyword>
<comment type="catalytic activity">
    <reaction evidence="3">
        <text>D-glyceraldehyde 3-phosphate = dihydroxyacetone phosphate</text>
        <dbReference type="Rhea" id="RHEA:18585"/>
        <dbReference type="ChEBI" id="CHEBI:57642"/>
        <dbReference type="ChEBI" id="CHEBI:59776"/>
        <dbReference type="EC" id="5.3.1.1"/>
    </reaction>
</comment>
<dbReference type="EMBL" id="MEUV01000019">
    <property type="protein sequence ID" value="OGC45904.1"/>
    <property type="molecule type" value="Genomic_DNA"/>
</dbReference>
<evidence type="ECO:0000313" key="4">
    <source>
        <dbReference type="EMBL" id="OGC45904.1"/>
    </source>
</evidence>
<dbReference type="Gene3D" id="3.20.20.70">
    <property type="entry name" value="Aldolase class I"/>
    <property type="match status" value="1"/>
</dbReference>
<keyword evidence="2 3" id="KW-0413">Isomerase</keyword>
<proteinExistence type="inferred from homology"/>
<gene>
    <name evidence="4" type="ORF">A2V49_02525</name>
</gene>